<organism evidence="1">
    <name type="scientific">freshwater metagenome</name>
    <dbReference type="NCBI Taxonomy" id="449393"/>
    <lineage>
        <taxon>unclassified sequences</taxon>
        <taxon>metagenomes</taxon>
        <taxon>ecological metagenomes</taxon>
    </lineage>
</organism>
<dbReference type="AlphaFoldDB" id="A0A6J6PN10"/>
<accession>A0A6J6PN10</accession>
<name>A0A6J6PN10_9ZZZZ</name>
<sequence>MVVRVDLTVRMSDGCTHIGTTVFEDQHELHIGASVEMN</sequence>
<gene>
    <name evidence="1" type="ORF">UFOPK2366_01222</name>
</gene>
<protein>
    <submittedName>
        <fullName evidence="1">Unannotated protein</fullName>
    </submittedName>
</protein>
<proteinExistence type="predicted"/>
<evidence type="ECO:0000313" key="1">
    <source>
        <dbReference type="EMBL" id="CAB4700019.1"/>
    </source>
</evidence>
<dbReference type="EMBL" id="CAEZXM010000230">
    <property type="protein sequence ID" value="CAB4700019.1"/>
    <property type="molecule type" value="Genomic_DNA"/>
</dbReference>
<reference evidence="1" key="1">
    <citation type="submission" date="2020-05" db="EMBL/GenBank/DDBJ databases">
        <authorList>
            <person name="Chiriac C."/>
            <person name="Salcher M."/>
            <person name="Ghai R."/>
            <person name="Kavagutti S V."/>
        </authorList>
    </citation>
    <scope>NUCLEOTIDE SEQUENCE</scope>
</reference>